<evidence type="ECO:0000256" key="2">
    <source>
        <dbReference type="SAM" id="Phobius"/>
    </source>
</evidence>
<dbReference type="RefSeq" id="WP_131172415.1">
    <property type="nucleotide sequence ID" value="NZ_FXTL01000012.1"/>
</dbReference>
<gene>
    <name evidence="3" type="ORF">ET996_09960</name>
</gene>
<feature type="compositionally biased region" description="Low complexity" evidence="1">
    <location>
        <begin position="47"/>
        <end position="70"/>
    </location>
</feature>
<keyword evidence="2" id="KW-0472">Membrane</keyword>
<feature type="compositionally biased region" description="Polar residues" evidence="1">
    <location>
        <begin position="1"/>
        <end position="16"/>
    </location>
</feature>
<evidence type="ECO:0000313" key="3">
    <source>
        <dbReference type="EMBL" id="TBT94517.1"/>
    </source>
</evidence>
<evidence type="ECO:0008006" key="5">
    <source>
        <dbReference type="Google" id="ProtNLM"/>
    </source>
</evidence>
<feature type="transmembrane region" description="Helical" evidence="2">
    <location>
        <begin position="187"/>
        <end position="209"/>
    </location>
</feature>
<reference evidence="3 4" key="1">
    <citation type="submission" date="2019-01" db="EMBL/GenBank/DDBJ databases">
        <title>Lactibacter flavus gen. nov., sp. nov., a novel bacterium of the family Propionibacteriaceae isolated from raw milk and dairy products.</title>
        <authorList>
            <person name="Huptas C."/>
            <person name="Wenning M."/>
            <person name="Breitenwieser F."/>
            <person name="Doll E."/>
            <person name="Von Neubeck M."/>
            <person name="Busse H.-J."/>
            <person name="Scherer S."/>
        </authorList>
    </citation>
    <scope>NUCLEOTIDE SEQUENCE [LARGE SCALE GENOMIC DNA]</scope>
    <source>
        <strain evidence="3 4">DSM 22130</strain>
    </source>
</reference>
<proteinExistence type="predicted"/>
<sequence length="245" mass="25030">MTDQSGNTPSNSTPDPQGQGHAYTPPAGSAPGYQAPVSLPPQAPYGGQSPYASAPQSPQQASPYGAQPPYGAQSPYVQQAQQPYPGGYAQHPQSAYQQAPQPYPYGYAAQPPASYQRPQQRSSLLGLIALAVVAVTAIVGVVLAFNFGHALSSVLIATGIDPTDPNAAQQLQDNPAFRQFALSNAGAVNGIGFASLAGIAGWVVGIVAAATRRGRLWGIVAIILGILAPVAMIAAMVVGMMPALG</sequence>
<dbReference type="Proteomes" id="UP000291933">
    <property type="component" value="Unassembled WGS sequence"/>
</dbReference>
<comment type="caution">
    <text evidence="3">The sequence shown here is derived from an EMBL/GenBank/DDBJ whole genome shotgun (WGS) entry which is preliminary data.</text>
</comment>
<accession>A0A4Q9KJB5</accession>
<keyword evidence="2" id="KW-1133">Transmembrane helix</keyword>
<evidence type="ECO:0000313" key="4">
    <source>
        <dbReference type="Proteomes" id="UP000291933"/>
    </source>
</evidence>
<dbReference type="AlphaFoldDB" id="A0A4Q9KJB5"/>
<evidence type="ECO:0000256" key="1">
    <source>
        <dbReference type="SAM" id="MobiDB-lite"/>
    </source>
</evidence>
<keyword evidence="2" id="KW-0812">Transmembrane</keyword>
<feature type="region of interest" description="Disordered" evidence="1">
    <location>
        <begin position="1"/>
        <end position="112"/>
    </location>
</feature>
<keyword evidence="4" id="KW-1185">Reference proteome</keyword>
<protein>
    <recommendedName>
        <fullName evidence="5">DUF4064 domain-containing protein</fullName>
    </recommendedName>
</protein>
<feature type="transmembrane region" description="Helical" evidence="2">
    <location>
        <begin position="216"/>
        <end position="241"/>
    </location>
</feature>
<dbReference type="EMBL" id="SDMR01000012">
    <property type="protein sequence ID" value="TBT94517.1"/>
    <property type="molecule type" value="Genomic_DNA"/>
</dbReference>
<feature type="compositionally biased region" description="Low complexity" evidence="1">
    <location>
        <begin position="88"/>
        <end position="112"/>
    </location>
</feature>
<organism evidence="3 4">
    <name type="scientific">Propioniciclava tarda</name>
    <dbReference type="NCBI Taxonomy" id="433330"/>
    <lineage>
        <taxon>Bacteria</taxon>
        <taxon>Bacillati</taxon>
        <taxon>Actinomycetota</taxon>
        <taxon>Actinomycetes</taxon>
        <taxon>Propionibacteriales</taxon>
        <taxon>Propionibacteriaceae</taxon>
        <taxon>Propioniciclava</taxon>
    </lineage>
</organism>
<feature type="transmembrane region" description="Helical" evidence="2">
    <location>
        <begin position="124"/>
        <end position="145"/>
    </location>
</feature>
<name>A0A4Q9KJB5_PROTD</name>